<accession>A0AA35L564</accession>
<feature type="binding site" evidence="28">
    <location>
        <position position="174"/>
    </location>
    <ligand>
        <name>substrate</name>
    </ligand>
</feature>
<evidence type="ECO:0000256" key="26">
    <source>
        <dbReference type="ARBA" id="ARBA00077989"/>
    </source>
</evidence>
<evidence type="ECO:0000256" key="9">
    <source>
        <dbReference type="ARBA" id="ARBA00023002"/>
    </source>
</evidence>
<dbReference type="FunFam" id="2.60.120.590:FF:000004">
    <property type="entry name" value="DNA oxidative demethylase ALKBH2"/>
    <property type="match status" value="1"/>
</dbReference>
<dbReference type="PANTHER" id="PTHR31573:SF1">
    <property type="entry name" value="DNA OXIDATIVE DEMETHYLASE ALKBH2"/>
    <property type="match status" value="1"/>
</dbReference>
<comment type="catalytic activity">
    <reaction evidence="16">
        <text>an N(3)-methyl-2'-deoxycytidine in double-stranded DNA + 2-oxoglutarate + O2 = a 2'-deoxycytidine in double-stranded DNA + formaldehyde + succinate + CO2 + H(+)</text>
        <dbReference type="Rhea" id="RHEA:70439"/>
        <dbReference type="Rhea" id="RHEA-COMP:14237"/>
        <dbReference type="Rhea" id="RHEA-COMP:17070"/>
        <dbReference type="ChEBI" id="CHEBI:15378"/>
        <dbReference type="ChEBI" id="CHEBI:15379"/>
        <dbReference type="ChEBI" id="CHEBI:16526"/>
        <dbReference type="ChEBI" id="CHEBI:16810"/>
        <dbReference type="ChEBI" id="CHEBI:16842"/>
        <dbReference type="ChEBI" id="CHEBI:30031"/>
        <dbReference type="ChEBI" id="CHEBI:85452"/>
        <dbReference type="ChEBI" id="CHEBI:139075"/>
    </reaction>
    <physiologicalReaction direction="left-to-right" evidence="16">
        <dbReference type="Rhea" id="RHEA:70440"/>
    </physiologicalReaction>
</comment>
<evidence type="ECO:0000256" key="29">
    <source>
        <dbReference type="SAM" id="MobiDB-lite"/>
    </source>
</evidence>
<evidence type="ECO:0000256" key="3">
    <source>
        <dbReference type="ARBA" id="ARBA00004642"/>
    </source>
</evidence>
<dbReference type="GO" id="GO:0005654">
    <property type="term" value="C:nucleoplasm"/>
    <property type="evidence" value="ECO:0007669"/>
    <property type="project" value="UniProtKB-SubCell"/>
</dbReference>
<dbReference type="GO" id="GO:0008198">
    <property type="term" value="F:ferrous iron binding"/>
    <property type="evidence" value="ECO:0007669"/>
    <property type="project" value="TreeGrafter"/>
</dbReference>
<evidence type="ECO:0000256" key="20">
    <source>
        <dbReference type="ARBA" id="ARBA00052627"/>
    </source>
</evidence>
<evidence type="ECO:0000313" key="32">
    <source>
        <dbReference type="Proteomes" id="UP001178461"/>
    </source>
</evidence>
<evidence type="ECO:0000256" key="10">
    <source>
        <dbReference type="ARBA" id="ARBA00023004"/>
    </source>
</evidence>
<evidence type="ECO:0000256" key="14">
    <source>
        <dbReference type="ARBA" id="ARBA00051165"/>
    </source>
</evidence>
<feature type="region of interest" description="Disordered" evidence="29">
    <location>
        <begin position="1"/>
        <end position="53"/>
    </location>
</feature>
<evidence type="ECO:0000256" key="5">
    <source>
        <dbReference type="ARBA" id="ARBA00022723"/>
    </source>
</evidence>
<feature type="binding site" evidence="28">
    <location>
        <position position="162"/>
    </location>
    <ligand>
        <name>2-oxoglutarate</name>
        <dbReference type="ChEBI" id="CHEBI:16810"/>
    </ligand>
</feature>
<name>A0AA35L564_9SAUR</name>
<reference evidence="31" key="1">
    <citation type="submission" date="2022-12" db="EMBL/GenBank/DDBJ databases">
        <authorList>
            <person name="Alioto T."/>
            <person name="Alioto T."/>
            <person name="Gomez Garrido J."/>
        </authorList>
    </citation>
    <scope>NUCLEOTIDE SEQUENCE</scope>
</reference>
<keyword evidence="12" id="KW-0539">Nucleus</keyword>
<evidence type="ECO:0000256" key="17">
    <source>
        <dbReference type="ARBA" id="ARBA00051434"/>
    </source>
</evidence>
<evidence type="ECO:0000256" key="13">
    <source>
        <dbReference type="ARBA" id="ARBA00051010"/>
    </source>
</evidence>
<comment type="subcellular location">
    <subcellularLocation>
        <location evidence="2">Nucleus</location>
        <location evidence="2">Nucleolus</location>
    </subcellularLocation>
    <subcellularLocation>
        <location evidence="3">Nucleus</location>
        <location evidence="3">Nucleoplasm</location>
    </subcellularLocation>
</comment>
<evidence type="ECO:0000256" key="8">
    <source>
        <dbReference type="ARBA" id="ARBA00022964"/>
    </source>
</evidence>
<evidence type="ECO:0000256" key="1">
    <source>
        <dbReference type="ARBA" id="ARBA00001954"/>
    </source>
</evidence>
<evidence type="ECO:0000259" key="30">
    <source>
        <dbReference type="PROSITE" id="PS51471"/>
    </source>
</evidence>
<dbReference type="SUPFAM" id="SSF51197">
    <property type="entry name" value="Clavaminate synthase-like"/>
    <property type="match status" value="1"/>
</dbReference>
<comment type="subunit">
    <text evidence="23">Interacts with PCNA homotrimer; this interaction is enhanced during the S-phase of the cell cycle. Interacts with nucleolar proteins NCL, UBTF and NPM1. Interacts with XRCC5-XRCC6 heterodimer.</text>
</comment>
<dbReference type="EC" id="1.14.11.33" evidence="24"/>
<keyword evidence="6" id="KW-0227">DNA damage</keyword>
<evidence type="ECO:0000256" key="28">
    <source>
        <dbReference type="PIRSR" id="PIRSR632852-1"/>
    </source>
</evidence>
<dbReference type="PANTHER" id="PTHR31573">
    <property type="entry name" value="ALPHA-KETOGLUTARATE-DEPENDENT DIOXYGENASE ALKB HOMOLOG 2"/>
    <property type="match status" value="1"/>
</dbReference>
<dbReference type="InterPro" id="IPR005123">
    <property type="entry name" value="Oxoglu/Fe-dep_dioxygenase_dom"/>
</dbReference>
<evidence type="ECO:0000256" key="2">
    <source>
        <dbReference type="ARBA" id="ARBA00004604"/>
    </source>
</evidence>
<evidence type="ECO:0000256" key="6">
    <source>
        <dbReference type="ARBA" id="ARBA00022763"/>
    </source>
</evidence>
<gene>
    <name evidence="31" type="ORF">PODLI_1B005616</name>
</gene>
<dbReference type="EMBL" id="OX395138">
    <property type="protein sequence ID" value="CAI5789526.1"/>
    <property type="molecule type" value="Genomic_DNA"/>
</dbReference>
<feature type="binding site" evidence="28">
    <location>
        <position position="251"/>
    </location>
    <ligand>
        <name>2-oxoglutarate</name>
        <dbReference type="ChEBI" id="CHEBI:16810"/>
    </ligand>
</feature>
<keyword evidence="8" id="KW-0223">Dioxygenase</keyword>
<dbReference type="Gene3D" id="2.60.120.590">
    <property type="entry name" value="Alpha-ketoglutarate-dependent dioxygenase AlkB-like"/>
    <property type="match status" value="1"/>
</dbReference>
<evidence type="ECO:0000256" key="21">
    <source>
        <dbReference type="ARBA" id="ARBA00052800"/>
    </source>
</evidence>
<keyword evidence="9" id="KW-0560">Oxidoreductase</keyword>
<evidence type="ECO:0000256" key="18">
    <source>
        <dbReference type="ARBA" id="ARBA00051755"/>
    </source>
</evidence>
<dbReference type="GO" id="GO:0035516">
    <property type="term" value="F:broad specificity oxidative DNA demethylase activity"/>
    <property type="evidence" value="ECO:0007669"/>
    <property type="project" value="UniProtKB-EC"/>
</dbReference>
<dbReference type="InterPro" id="IPR037151">
    <property type="entry name" value="AlkB-like_sf"/>
</dbReference>
<evidence type="ECO:0000256" key="15">
    <source>
        <dbReference type="ARBA" id="ARBA00051189"/>
    </source>
</evidence>
<evidence type="ECO:0000256" key="23">
    <source>
        <dbReference type="ARBA" id="ARBA00062909"/>
    </source>
</evidence>
<dbReference type="PROSITE" id="PS51471">
    <property type="entry name" value="FE2OG_OXY"/>
    <property type="match status" value="1"/>
</dbReference>
<comment type="catalytic activity">
    <reaction evidence="18">
        <text>a 1,N(2)-etheno-2'-deoxyguanosine in double-stranded DNA + 2-oxoglutarate + O2 + H2O = a 2'-deoxyguanosine in double-stranded DNA + glyoxal + succinate + CO2</text>
        <dbReference type="Rhea" id="RHEA:70487"/>
        <dbReference type="Rhea" id="RHEA-COMP:17910"/>
        <dbReference type="Rhea" id="RHEA-COMP:17912"/>
        <dbReference type="ChEBI" id="CHEBI:15377"/>
        <dbReference type="ChEBI" id="CHEBI:15379"/>
        <dbReference type="ChEBI" id="CHEBI:16526"/>
        <dbReference type="ChEBI" id="CHEBI:16810"/>
        <dbReference type="ChEBI" id="CHEBI:30031"/>
        <dbReference type="ChEBI" id="CHEBI:34779"/>
        <dbReference type="ChEBI" id="CHEBI:85445"/>
        <dbReference type="ChEBI" id="CHEBI:189586"/>
    </reaction>
    <physiologicalReaction direction="left-to-right" evidence="18">
        <dbReference type="Rhea" id="RHEA:70488"/>
    </physiologicalReaction>
</comment>
<comment type="catalytic activity">
    <reaction evidence="15">
        <text>a 1,N(6)-etheno-2'-deoxyadenosine in single-stranded DNA + 2-oxoglutarate + O2 + H2O = a 2'-deoxyadenosine in single-stranded DNA + glyoxal + succinate + CO2</text>
        <dbReference type="Rhea" id="RHEA:70459"/>
        <dbReference type="Rhea" id="RHEA-COMP:17896"/>
        <dbReference type="Rhea" id="RHEA-COMP:17904"/>
        <dbReference type="ChEBI" id="CHEBI:15377"/>
        <dbReference type="ChEBI" id="CHEBI:15379"/>
        <dbReference type="ChEBI" id="CHEBI:16526"/>
        <dbReference type="ChEBI" id="CHEBI:16810"/>
        <dbReference type="ChEBI" id="CHEBI:30031"/>
        <dbReference type="ChEBI" id="CHEBI:34779"/>
        <dbReference type="ChEBI" id="CHEBI:90615"/>
        <dbReference type="ChEBI" id="CHEBI:189583"/>
    </reaction>
    <physiologicalReaction direction="left-to-right" evidence="15">
        <dbReference type="Rhea" id="RHEA:70460"/>
    </physiologicalReaction>
</comment>
<feature type="binding site" evidence="28">
    <location>
        <position position="255"/>
    </location>
    <ligand>
        <name>2-oxoglutarate</name>
        <dbReference type="ChEBI" id="CHEBI:16810"/>
    </ligand>
</feature>
<keyword evidence="7" id="KW-0460">Magnesium</keyword>
<comment type="catalytic activity">
    <reaction evidence="22">
        <text>a methylated nucleobase within DNA + 2-oxoglutarate + O2 = a nucleobase within DNA + formaldehyde + succinate + CO2</text>
        <dbReference type="Rhea" id="RHEA:30299"/>
        <dbReference type="Rhea" id="RHEA-COMP:12192"/>
        <dbReference type="Rhea" id="RHEA-COMP:12193"/>
        <dbReference type="ChEBI" id="CHEBI:15379"/>
        <dbReference type="ChEBI" id="CHEBI:16526"/>
        <dbReference type="ChEBI" id="CHEBI:16810"/>
        <dbReference type="ChEBI" id="CHEBI:16842"/>
        <dbReference type="ChEBI" id="CHEBI:30031"/>
        <dbReference type="ChEBI" id="CHEBI:32875"/>
        <dbReference type="ChEBI" id="CHEBI:64428"/>
        <dbReference type="EC" id="1.14.11.33"/>
    </reaction>
    <physiologicalReaction direction="left-to-right" evidence="22">
        <dbReference type="Rhea" id="RHEA:30300"/>
    </physiologicalReaction>
</comment>
<evidence type="ECO:0000256" key="11">
    <source>
        <dbReference type="ARBA" id="ARBA00023204"/>
    </source>
</evidence>
<keyword evidence="5" id="KW-0479">Metal-binding</keyword>
<dbReference type="InterPro" id="IPR027450">
    <property type="entry name" value="AlkB-like"/>
</dbReference>
<feature type="binding site" evidence="28">
    <location>
        <position position="239"/>
    </location>
    <ligand>
        <name>2-oxoglutarate</name>
        <dbReference type="ChEBI" id="CHEBI:16810"/>
    </ligand>
</feature>
<evidence type="ECO:0000256" key="24">
    <source>
        <dbReference type="ARBA" id="ARBA00066725"/>
    </source>
</evidence>
<comment type="cofactor">
    <cofactor evidence="1">
        <name>Fe(2+)</name>
        <dbReference type="ChEBI" id="CHEBI:29033"/>
    </cofactor>
</comment>
<feature type="binding site" evidence="28">
    <location>
        <begin position="105"/>
        <end position="107"/>
    </location>
    <ligand>
        <name>substrate</name>
    </ligand>
</feature>
<dbReference type="GO" id="GO:0051747">
    <property type="term" value="F:cytosine C-5 DNA demethylase activity"/>
    <property type="evidence" value="ECO:0007669"/>
    <property type="project" value="UniProtKB-ARBA"/>
</dbReference>
<dbReference type="Pfam" id="PF13532">
    <property type="entry name" value="2OG-FeII_Oxy_2"/>
    <property type="match status" value="1"/>
</dbReference>
<evidence type="ECO:0000256" key="25">
    <source>
        <dbReference type="ARBA" id="ARBA00072134"/>
    </source>
</evidence>
<evidence type="ECO:0000256" key="7">
    <source>
        <dbReference type="ARBA" id="ARBA00022842"/>
    </source>
</evidence>
<comment type="similarity">
    <text evidence="4">Belongs to the alkB family.</text>
</comment>
<comment type="catalytic activity">
    <reaction evidence="21">
        <text>an N(1)-methyl-2'-deoxyadenosine in double-stranded DNA + 2-oxoglutarate + O2 = a 2'-deoxyadenosine in double-stranded DNA + formaldehyde + succinate + CO2 + H(+)</text>
        <dbReference type="Rhea" id="RHEA:70443"/>
        <dbReference type="Rhea" id="RHEA-COMP:14236"/>
        <dbReference type="Rhea" id="RHEA-COMP:17897"/>
        <dbReference type="ChEBI" id="CHEBI:15378"/>
        <dbReference type="ChEBI" id="CHEBI:15379"/>
        <dbReference type="ChEBI" id="CHEBI:16526"/>
        <dbReference type="ChEBI" id="CHEBI:16810"/>
        <dbReference type="ChEBI" id="CHEBI:16842"/>
        <dbReference type="ChEBI" id="CHEBI:30031"/>
        <dbReference type="ChEBI" id="CHEBI:90615"/>
        <dbReference type="ChEBI" id="CHEBI:139096"/>
    </reaction>
    <physiologicalReaction direction="left-to-right" evidence="21">
        <dbReference type="Rhea" id="RHEA:70444"/>
    </physiologicalReaction>
</comment>
<dbReference type="GO" id="GO:0005730">
    <property type="term" value="C:nucleolus"/>
    <property type="evidence" value="ECO:0007669"/>
    <property type="project" value="UniProtKB-SubCell"/>
</dbReference>
<dbReference type="AlphaFoldDB" id="A0AA35L564"/>
<feature type="binding site" evidence="28">
    <location>
        <position position="257"/>
    </location>
    <ligand>
        <name>2-oxoglutarate</name>
        <dbReference type="ChEBI" id="CHEBI:16810"/>
    </ligand>
</feature>
<keyword evidence="11" id="KW-0234">DNA repair</keyword>
<dbReference type="Proteomes" id="UP001178461">
    <property type="component" value="Chromosome 13"/>
</dbReference>
<protein>
    <recommendedName>
        <fullName evidence="25">DNA oxidative demethylase ALKBH2</fullName>
        <ecNumber evidence="24">1.14.11.33</ecNumber>
    </recommendedName>
    <alternativeName>
        <fullName evidence="26">Alkylated DNA repair protein alkB homolog 2</fullName>
    </alternativeName>
    <alternativeName>
        <fullName evidence="27">Alpha-ketoglutarate-dependent dioxygenase alkB homolog 2</fullName>
    </alternativeName>
</protein>
<feature type="domain" description="Fe2OG dioxygenase" evidence="30">
    <location>
        <begin position="155"/>
        <end position="260"/>
    </location>
</feature>
<evidence type="ECO:0000256" key="12">
    <source>
        <dbReference type="ARBA" id="ARBA00023242"/>
    </source>
</evidence>
<feature type="binding site" evidence="28">
    <location>
        <position position="177"/>
    </location>
    <ligand>
        <name>substrate</name>
    </ligand>
</feature>
<proteinExistence type="inferred from homology"/>
<comment type="catalytic activity">
    <reaction evidence="17">
        <text>a 3,N(4)-etheno-2'-deoxycytidine in double-stranded DNA + 2-oxoglutarate + O2 + H2O = a 2'-deoxycytidine in double-stranded DNA + glyoxal + succinate + CO2</text>
        <dbReference type="Rhea" id="RHEA:70467"/>
        <dbReference type="Rhea" id="RHEA-COMP:17070"/>
        <dbReference type="Rhea" id="RHEA-COMP:17905"/>
        <dbReference type="ChEBI" id="CHEBI:15377"/>
        <dbReference type="ChEBI" id="CHEBI:15379"/>
        <dbReference type="ChEBI" id="CHEBI:16526"/>
        <dbReference type="ChEBI" id="CHEBI:16810"/>
        <dbReference type="ChEBI" id="CHEBI:30031"/>
        <dbReference type="ChEBI" id="CHEBI:34779"/>
        <dbReference type="ChEBI" id="CHEBI:85452"/>
        <dbReference type="ChEBI" id="CHEBI:189585"/>
    </reaction>
    <physiologicalReaction direction="left-to-right" evidence="17">
        <dbReference type="Rhea" id="RHEA:70468"/>
    </physiologicalReaction>
</comment>
<evidence type="ECO:0000256" key="22">
    <source>
        <dbReference type="ARBA" id="ARBA00053025"/>
    </source>
</evidence>
<dbReference type="GO" id="GO:0006307">
    <property type="term" value="P:DNA alkylation repair"/>
    <property type="evidence" value="ECO:0007669"/>
    <property type="project" value="UniProtKB-ARBA"/>
</dbReference>
<feature type="binding site" evidence="28">
    <location>
        <position position="164"/>
    </location>
    <ligand>
        <name>2-oxoglutarate</name>
        <dbReference type="ChEBI" id="CHEBI:16810"/>
    </ligand>
</feature>
<comment type="catalytic activity">
    <reaction evidence="13">
        <text>an N(1)-methyl-2'-deoxyadenosine in single-stranded DNA + 2-oxoglutarate + O2 = a 2'-deoxyadenosine in single-stranded DNA + formaldehyde + succinate + CO2 + H(+)</text>
        <dbReference type="Rhea" id="RHEA:70447"/>
        <dbReference type="Rhea" id="RHEA-COMP:17895"/>
        <dbReference type="Rhea" id="RHEA-COMP:17896"/>
        <dbReference type="ChEBI" id="CHEBI:15378"/>
        <dbReference type="ChEBI" id="CHEBI:15379"/>
        <dbReference type="ChEBI" id="CHEBI:16526"/>
        <dbReference type="ChEBI" id="CHEBI:16810"/>
        <dbReference type="ChEBI" id="CHEBI:16842"/>
        <dbReference type="ChEBI" id="CHEBI:30031"/>
        <dbReference type="ChEBI" id="CHEBI:90615"/>
        <dbReference type="ChEBI" id="CHEBI:139096"/>
    </reaction>
    <physiologicalReaction direction="left-to-right" evidence="13">
        <dbReference type="Rhea" id="RHEA:70448"/>
    </physiologicalReaction>
</comment>
<keyword evidence="32" id="KW-1185">Reference proteome</keyword>
<comment type="catalytic activity">
    <reaction evidence="14">
        <text>an N(3)-methyl-2'-deoxycytidine in single-stranded DNA + 2-oxoglutarate + O2 = a 2'-deoxycytidine in single-stranded DNA + formaldehyde + succinate + CO2 + H(+)</text>
        <dbReference type="Rhea" id="RHEA:70435"/>
        <dbReference type="Rhea" id="RHEA-COMP:12846"/>
        <dbReference type="Rhea" id="RHEA-COMP:17894"/>
        <dbReference type="ChEBI" id="CHEBI:15378"/>
        <dbReference type="ChEBI" id="CHEBI:15379"/>
        <dbReference type="ChEBI" id="CHEBI:16526"/>
        <dbReference type="ChEBI" id="CHEBI:16810"/>
        <dbReference type="ChEBI" id="CHEBI:16842"/>
        <dbReference type="ChEBI" id="CHEBI:30031"/>
        <dbReference type="ChEBI" id="CHEBI:85452"/>
        <dbReference type="ChEBI" id="CHEBI:139075"/>
    </reaction>
    <physiologicalReaction direction="left-to-right" evidence="14">
        <dbReference type="Rhea" id="RHEA:70436"/>
    </physiologicalReaction>
</comment>
<dbReference type="InterPro" id="IPR032852">
    <property type="entry name" value="ALKBH2"/>
</dbReference>
<comment type="catalytic activity">
    <reaction evidence="20">
        <text>a 1,N(6)-etheno-2'-deoxyadenosine in double-stranded DNA + 2-oxoglutarate + O2 + H2O = a 2'-deoxyadenosine in double-stranded DNA + glyoxal + succinate + CO2</text>
        <dbReference type="Rhea" id="RHEA:70463"/>
        <dbReference type="Rhea" id="RHEA-COMP:17897"/>
        <dbReference type="Rhea" id="RHEA-COMP:17903"/>
        <dbReference type="ChEBI" id="CHEBI:15377"/>
        <dbReference type="ChEBI" id="CHEBI:15379"/>
        <dbReference type="ChEBI" id="CHEBI:16526"/>
        <dbReference type="ChEBI" id="CHEBI:16810"/>
        <dbReference type="ChEBI" id="CHEBI:30031"/>
        <dbReference type="ChEBI" id="CHEBI:34779"/>
        <dbReference type="ChEBI" id="CHEBI:90615"/>
        <dbReference type="ChEBI" id="CHEBI:189583"/>
    </reaction>
    <physiologicalReaction direction="left-to-right" evidence="20">
        <dbReference type="Rhea" id="RHEA:70464"/>
    </physiologicalReaction>
</comment>
<evidence type="ECO:0000256" key="27">
    <source>
        <dbReference type="ARBA" id="ARBA00081727"/>
    </source>
</evidence>
<evidence type="ECO:0000256" key="16">
    <source>
        <dbReference type="ARBA" id="ARBA00051376"/>
    </source>
</evidence>
<comment type="catalytic activity">
    <reaction evidence="19">
        <text>a 3,N(4)-etheno-2'-deoxycytidine in single-stranded DNA + 2-oxoglutarate + O2 + H2O = a 2'-deoxycytidine in single-stranded DNA + glyoxal + succinate + CO2</text>
        <dbReference type="Rhea" id="RHEA:70471"/>
        <dbReference type="Rhea" id="RHEA-COMP:12846"/>
        <dbReference type="Rhea" id="RHEA-COMP:17906"/>
        <dbReference type="ChEBI" id="CHEBI:15377"/>
        <dbReference type="ChEBI" id="CHEBI:15379"/>
        <dbReference type="ChEBI" id="CHEBI:16526"/>
        <dbReference type="ChEBI" id="CHEBI:16810"/>
        <dbReference type="ChEBI" id="CHEBI:30031"/>
        <dbReference type="ChEBI" id="CHEBI:34779"/>
        <dbReference type="ChEBI" id="CHEBI:85452"/>
        <dbReference type="ChEBI" id="CHEBI:189585"/>
    </reaction>
    <physiologicalReaction direction="left-to-right" evidence="19">
        <dbReference type="Rhea" id="RHEA:70472"/>
    </physiologicalReaction>
</comment>
<organism evidence="31 32">
    <name type="scientific">Podarcis lilfordi</name>
    <name type="common">Lilford's wall lizard</name>
    <dbReference type="NCBI Taxonomy" id="74358"/>
    <lineage>
        <taxon>Eukaryota</taxon>
        <taxon>Metazoa</taxon>
        <taxon>Chordata</taxon>
        <taxon>Craniata</taxon>
        <taxon>Vertebrata</taxon>
        <taxon>Euteleostomi</taxon>
        <taxon>Lepidosauria</taxon>
        <taxon>Squamata</taxon>
        <taxon>Bifurcata</taxon>
        <taxon>Unidentata</taxon>
        <taxon>Episquamata</taxon>
        <taxon>Laterata</taxon>
        <taxon>Lacertibaenia</taxon>
        <taxon>Lacertidae</taxon>
        <taxon>Podarcis</taxon>
    </lineage>
</organism>
<keyword evidence="10" id="KW-0408">Iron</keyword>
<evidence type="ECO:0000256" key="4">
    <source>
        <dbReference type="ARBA" id="ARBA00007879"/>
    </source>
</evidence>
<sequence length="266" mass="30658">MEKFIVRGPLKTTATKNKRMSPGPEREEADPGAEGSGRSKKRPKLDASHQSKTPLVGASWKHIRAEGLNCDYRILFNKAEADRIFQELEKEVEYFEGEFTKLHIFGKWHNIPRKQVTYGDAGLTYTYSGVTFSPKPWIPVLDHIRDQIQLTTGDTFNFVLINRYKDGHDHMGEHRDDERELAPRSPIASVSFGACRDFVFRHKDSRGKNPSRYIEAVKLQLEHGSLLMMNFPTNRYWYHSLPSRKKLLAPRINLTFRNVMALTPGQ</sequence>
<feature type="binding site" evidence="28">
    <location>
        <begin position="125"/>
        <end position="127"/>
    </location>
    <ligand>
        <name>substrate</name>
    </ligand>
</feature>
<evidence type="ECO:0000313" key="31">
    <source>
        <dbReference type="EMBL" id="CAI5789526.1"/>
    </source>
</evidence>
<evidence type="ECO:0000256" key="19">
    <source>
        <dbReference type="ARBA" id="ARBA00052597"/>
    </source>
</evidence>